<accession>A0A0F9NMA9</accession>
<proteinExistence type="predicted"/>
<protein>
    <submittedName>
        <fullName evidence="1">Uncharacterized protein</fullName>
    </submittedName>
</protein>
<evidence type="ECO:0000313" key="1">
    <source>
        <dbReference type="EMBL" id="KKM89915.1"/>
    </source>
</evidence>
<reference evidence="1" key="1">
    <citation type="journal article" date="2015" name="Nature">
        <title>Complex archaea that bridge the gap between prokaryotes and eukaryotes.</title>
        <authorList>
            <person name="Spang A."/>
            <person name="Saw J.H."/>
            <person name="Jorgensen S.L."/>
            <person name="Zaremba-Niedzwiedzka K."/>
            <person name="Martijn J."/>
            <person name="Lind A.E."/>
            <person name="van Eijk R."/>
            <person name="Schleper C."/>
            <person name="Guy L."/>
            <person name="Ettema T.J."/>
        </authorList>
    </citation>
    <scope>NUCLEOTIDE SEQUENCE</scope>
</reference>
<dbReference type="EMBL" id="LAZR01006747">
    <property type="protein sequence ID" value="KKM89915.1"/>
    <property type="molecule type" value="Genomic_DNA"/>
</dbReference>
<dbReference type="AlphaFoldDB" id="A0A0F9NMA9"/>
<gene>
    <name evidence="1" type="ORF">LCGC14_1243850</name>
</gene>
<organism evidence="1">
    <name type="scientific">marine sediment metagenome</name>
    <dbReference type="NCBI Taxonomy" id="412755"/>
    <lineage>
        <taxon>unclassified sequences</taxon>
        <taxon>metagenomes</taxon>
        <taxon>ecological metagenomes</taxon>
    </lineage>
</organism>
<comment type="caution">
    <text evidence="1">The sequence shown here is derived from an EMBL/GenBank/DDBJ whole genome shotgun (WGS) entry which is preliminary data.</text>
</comment>
<name>A0A0F9NMA9_9ZZZZ</name>
<sequence>MGLFSREKKAAPLAPRPIVVGELPSWATRRETSAGLVRRSVPVIDVDAKGMYTAWLAELSAYYKSKSVAELPGEWCDRETGMLKPEWQQCLNELTTDPERVTAYWLETVHQCGKMELQVCMRTFAFEIRIHDFLKTYAQKEHAPGRGARRASGGMQGGREAREHFKRLRGFIPG</sequence>